<dbReference type="PROSITE" id="PS50164">
    <property type="entry name" value="GIY_YIG"/>
    <property type="match status" value="1"/>
</dbReference>
<dbReference type="Gene3D" id="3.40.1440.10">
    <property type="entry name" value="GIY-YIG endonuclease"/>
    <property type="match status" value="1"/>
</dbReference>
<proteinExistence type="inferred from homology"/>
<evidence type="ECO:0000313" key="4">
    <source>
        <dbReference type="Proteomes" id="UP000178869"/>
    </source>
</evidence>
<gene>
    <name evidence="3" type="ORF">A2828_03525</name>
</gene>
<dbReference type="PANTHER" id="PTHR34477">
    <property type="entry name" value="UPF0213 PROTEIN YHBQ"/>
    <property type="match status" value="1"/>
</dbReference>
<sequence length="85" mass="10038">MWIVYIIQHDVSKNLYIGFTSDLKRRLLQHNAKTTKSTKRKIGMWHIIYAEAYRSRSDAVEREKRLKSHGSAKFNLYKRIAGSLL</sequence>
<evidence type="ECO:0000313" key="3">
    <source>
        <dbReference type="EMBL" id="OHA47015.1"/>
    </source>
</evidence>
<dbReference type="Proteomes" id="UP000178869">
    <property type="component" value="Unassembled WGS sequence"/>
</dbReference>
<dbReference type="InterPro" id="IPR000305">
    <property type="entry name" value="GIY-YIG_endonuc"/>
</dbReference>
<reference evidence="3 4" key="1">
    <citation type="journal article" date="2016" name="Nat. Commun.">
        <title>Thousands of microbial genomes shed light on interconnected biogeochemical processes in an aquifer system.</title>
        <authorList>
            <person name="Anantharaman K."/>
            <person name="Brown C.T."/>
            <person name="Hug L.A."/>
            <person name="Sharon I."/>
            <person name="Castelle C.J."/>
            <person name="Probst A.J."/>
            <person name="Thomas B.C."/>
            <person name="Singh A."/>
            <person name="Wilkins M.J."/>
            <person name="Karaoz U."/>
            <person name="Brodie E.L."/>
            <person name="Williams K.H."/>
            <person name="Hubbard S.S."/>
            <person name="Banfield J.F."/>
        </authorList>
    </citation>
    <scope>NUCLEOTIDE SEQUENCE [LARGE SCALE GENOMIC DNA]</scope>
</reference>
<comment type="similarity">
    <text evidence="1">Belongs to the UPF0213 family.</text>
</comment>
<evidence type="ECO:0000256" key="1">
    <source>
        <dbReference type="ARBA" id="ARBA00007435"/>
    </source>
</evidence>
<dbReference type="InterPro" id="IPR050190">
    <property type="entry name" value="UPF0213_domain"/>
</dbReference>
<dbReference type="EMBL" id="MHSR01000008">
    <property type="protein sequence ID" value="OHA47015.1"/>
    <property type="molecule type" value="Genomic_DNA"/>
</dbReference>
<name>A0A1G2PF89_9BACT</name>
<accession>A0A1G2PF89</accession>
<dbReference type="AlphaFoldDB" id="A0A1G2PF89"/>
<dbReference type="CDD" id="cd10449">
    <property type="entry name" value="GIY-YIG_SLX1_like"/>
    <property type="match status" value="1"/>
</dbReference>
<dbReference type="InterPro" id="IPR035901">
    <property type="entry name" value="GIY-YIG_endonuc_sf"/>
</dbReference>
<dbReference type="PANTHER" id="PTHR34477:SF1">
    <property type="entry name" value="UPF0213 PROTEIN YHBQ"/>
    <property type="match status" value="1"/>
</dbReference>
<comment type="caution">
    <text evidence="3">The sequence shown here is derived from an EMBL/GenBank/DDBJ whole genome shotgun (WGS) entry which is preliminary data.</text>
</comment>
<organism evidence="3 4">
    <name type="scientific">Candidatus Terrybacteria bacterium RIFCSPHIGHO2_01_FULL_43_35</name>
    <dbReference type="NCBI Taxonomy" id="1802361"/>
    <lineage>
        <taxon>Bacteria</taxon>
        <taxon>Candidatus Terryibacteriota</taxon>
    </lineage>
</organism>
<dbReference type="SUPFAM" id="SSF82771">
    <property type="entry name" value="GIY-YIG endonuclease"/>
    <property type="match status" value="1"/>
</dbReference>
<evidence type="ECO:0000259" key="2">
    <source>
        <dbReference type="PROSITE" id="PS50164"/>
    </source>
</evidence>
<feature type="domain" description="GIY-YIG" evidence="2">
    <location>
        <begin position="1"/>
        <end position="76"/>
    </location>
</feature>
<protein>
    <recommendedName>
        <fullName evidence="2">GIY-YIG domain-containing protein</fullName>
    </recommendedName>
</protein>
<dbReference type="Pfam" id="PF01541">
    <property type="entry name" value="GIY-YIG"/>
    <property type="match status" value="1"/>
</dbReference>